<dbReference type="GO" id="GO:0016740">
    <property type="term" value="F:transferase activity"/>
    <property type="evidence" value="ECO:0007669"/>
    <property type="project" value="UniProtKB-ARBA"/>
</dbReference>
<keyword evidence="7 9" id="KW-0648">Protein biosynthesis</keyword>
<dbReference type="GO" id="GO:0005524">
    <property type="term" value="F:ATP binding"/>
    <property type="evidence" value="ECO:0007669"/>
    <property type="project" value="UniProtKB-UniRule"/>
</dbReference>
<dbReference type="InterPro" id="IPR004365">
    <property type="entry name" value="NA-bd_OB_tRNA"/>
</dbReference>
<keyword evidence="12" id="KW-1185">Reference proteome</keyword>
<comment type="function">
    <text evidence="9">Catalyzes the attachment of L-aspartate to tRNA(Asp) in a two-step reaction: L-aspartate is first activated by ATP to form Asp-AMP and then transferred to the acceptor end of tRNA(Asp).</text>
</comment>
<comment type="caution">
    <text evidence="9">Lacks conserved residue(s) required for the propagation of feature annotation.</text>
</comment>
<dbReference type="PANTHER" id="PTHR43450:SF1">
    <property type="entry name" value="ASPARTATE--TRNA LIGASE, CYTOPLASMIC"/>
    <property type="match status" value="1"/>
</dbReference>
<feature type="binding site" evidence="9">
    <location>
        <begin position="225"/>
        <end position="227"/>
    </location>
    <ligand>
        <name>ATP</name>
        <dbReference type="ChEBI" id="CHEBI:30616"/>
    </ligand>
</feature>
<dbReference type="InterPro" id="IPR012340">
    <property type="entry name" value="NA-bd_OB-fold"/>
</dbReference>
<dbReference type="InterPro" id="IPR006195">
    <property type="entry name" value="aa-tRNA-synth_II"/>
</dbReference>
<dbReference type="PRINTS" id="PR01042">
    <property type="entry name" value="TRNASYNTHASP"/>
</dbReference>
<dbReference type="Proteomes" id="UP000032483">
    <property type="component" value="Unassembled WGS sequence"/>
</dbReference>
<comment type="subunit">
    <text evidence="9">Homodimer.</text>
</comment>
<feature type="binding site" evidence="9">
    <location>
        <position position="174"/>
    </location>
    <ligand>
        <name>L-aspartate</name>
        <dbReference type="ChEBI" id="CHEBI:29991"/>
    </ligand>
</feature>
<evidence type="ECO:0000313" key="11">
    <source>
        <dbReference type="EMBL" id="KJF39979.1"/>
    </source>
</evidence>
<dbReference type="GeneID" id="42856824"/>
<sequence>MEIKGDQIWHSPSPAELLAAAGQEITLKACVHNIRELGGIAFVVLRTGRYLIQSVYDKEVCPDNNLSQLSAGDCVRATGLLRAEPRAENGVELLLHGFTVLSRPASPLPLNLADKELKATLGTKMEYRTVALRHPRERAVFRIQQALACGFREFMLSQDFTEIHTPKITGIGAEGGAEVFELDYFGMPATLAQSPQMYKQTCVAFFDRVFEVGAVYRAELHNTSRHLNEYTGLDFEMGYIDGMEDVMQMETAMLQHTMAYVKEHCAPEIALLDVDVPRIGAIPCIRFADALALLKTLGGGKNRNDLTPEDEVLLFEYYREKGLGEFVFVTHFPTAKRPFYVMDDPHNPRETLSFDLLFRGLEVTTGGQRIHDYDAQVAKMQARGLDPAQFESYIGVHRCGLPPHGGLGIGLERLTMKLCGLSNIRDASLFPRDINHLVP</sequence>
<dbReference type="InterPro" id="IPR045864">
    <property type="entry name" value="aa-tRNA-synth_II/BPL/LPL"/>
</dbReference>
<dbReference type="EC" id="6.1.1.12" evidence="9"/>
<dbReference type="GO" id="GO:0003723">
    <property type="term" value="F:RNA binding"/>
    <property type="evidence" value="ECO:0007669"/>
    <property type="project" value="TreeGrafter"/>
</dbReference>
<feature type="region of interest" description="Aspartate" evidence="9">
    <location>
        <begin position="196"/>
        <end position="199"/>
    </location>
</feature>
<keyword evidence="6 9" id="KW-0067">ATP-binding</keyword>
<feature type="binding site" evidence="9">
    <location>
        <position position="369"/>
    </location>
    <ligand>
        <name>L-aspartate</name>
        <dbReference type="ChEBI" id="CHEBI:29991"/>
    </ligand>
</feature>
<dbReference type="InterPro" id="IPR002312">
    <property type="entry name" value="Asp/Asn-tRNA-synth_IIb"/>
</dbReference>
<reference evidence="11" key="1">
    <citation type="submission" date="2015-02" db="EMBL/GenBank/DDBJ databases">
        <title>A novel member of the family Ruminococcaceae isolated from human feces.</title>
        <authorList>
            <person name="Shkoporov A.N."/>
            <person name="Chaplin A.V."/>
            <person name="Motuzova O.V."/>
            <person name="Kafarskaia L.I."/>
            <person name="Khokhlova E.V."/>
            <person name="Efimov B.A."/>
        </authorList>
    </citation>
    <scope>NUCLEOTIDE SEQUENCE [LARGE SCALE GENOMIC DNA]</scope>
    <source>
        <strain evidence="11">585-1</strain>
    </source>
</reference>
<accession>A0A0D8IZQ4</accession>
<dbReference type="NCBIfam" id="NF003483">
    <property type="entry name" value="PRK05159.1"/>
    <property type="match status" value="1"/>
</dbReference>
<dbReference type="SUPFAM" id="SSF55681">
    <property type="entry name" value="Class II aaRS and biotin synthetases"/>
    <property type="match status" value="1"/>
</dbReference>
<dbReference type="Pfam" id="PF01336">
    <property type="entry name" value="tRNA_anti-codon"/>
    <property type="match status" value="1"/>
</dbReference>
<evidence type="ECO:0000256" key="9">
    <source>
        <dbReference type="HAMAP-Rule" id="MF_02075"/>
    </source>
</evidence>
<feature type="domain" description="Aminoacyl-transfer RNA synthetases class-II family profile" evidence="10">
    <location>
        <begin position="141"/>
        <end position="439"/>
    </location>
</feature>
<feature type="binding site" evidence="9">
    <location>
        <begin position="217"/>
        <end position="219"/>
    </location>
    <ligand>
        <name>ATP</name>
        <dbReference type="ChEBI" id="CHEBI:30616"/>
    </ligand>
</feature>
<keyword evidence="5 9" id="KW-0547">Nucleotide-binding</keyword>
<proteinExistence type="inferred from homology"/>
<comment type="catalytic activity">
    <reaction evidence="9">
        <text>tRNA(Asp) + L-aspartate + ATP = L-aspartyl-tRNA(Asp) + AMP + diphosphate</text>
        <dbReference type="Rhea" id="RHEA:19649"/>
        <dbReference type="Rhea" id="RHEA-COMP:9660"/>
        <dbReference type="Rhea" id="RHEA-COMP:9678"/>
        <dbReference type="ChEBI" id="CHEBI:29991"/>
        <dbReference type="ChEBI" id="CHEBI:30616"/>
        <dbReference type="ChEBI" id="CHEBI:33019"/>
        <dbReference type="ChEBI" id="CHEBI:78442"/>
        <dbReference type="ChEBI" id="CHEBI:78516"/>
        <dbReference type="ChEBI" id="CHEBI:456215"/>
        <dbReference type="EC" id="6.1.1.12"/>
    </reaction>
</comment>
<dbReference type="PROSITE" id="PS50862">
    <property type="entry name" value="AA_TRNA_LIGASE_II"/>
    <property type="match status" value="1"/>
</dbReference>
<feature type="binding site" evidence="9">
    <location>
        <begin position="410"/>
        <end position="413"/>
    </location>
    <ligand>
        <name>ATP</name>
        <dbReference type="ChEBI" id="CHEBI:30616"/>
    </ligand>
</feature>
<dbReference type="Pfam" id="PF00152">
    <property type="entry name" value="tRNA-synt_2"/>
    <property type="match status" value="1"/>
</dbReference>
<dbReference type="GO" id="GO:0005829">
    <property type="term" value="C:cytosol"/>
    <property type="evidence" value="ECO:0007669"/>
    <property type="project" value="TreeGrafter"/>
</dbReference>
<keyword evidence="8 9" id="KW-0030">Aminoacyl-tRNA synthetase</keyword>
<evidence type="ECO:0000256" key="2">
    <source>
        <dbReference type="ARBA" id="ARBA00005312"/>
    </source>
</evidence>
<dbReference type="GO" id="GO:0006422">
    <property type="term" value="P:aspartyl-tRNA aminoacylation"/>
    <property type="evidence" value="ECO:0007669"/>
    <property type="project" value="UniProtKB-UniRule"/>
</dbReference>
<dbReference type="AlphaFoldDB" id="A0A0D8IZQ4"/>
<comment type="similarity">
    <text evidence="2 9">Belongs to the class-II aminoacyl-tRNA synthetase family. Type 2 subfamily.</text>
</comment>
<dbReference type="NCBIfam" id="TIGR00458">
    <property type="entry name" value="aspS_nondisc"/>
    <property type="match status" value="1"/>
</dbReference>
<keyword evidence="4 9" id="KW-0436">Ligase</keyword>
<dbReference type="PANTHER" id="PTHR43450">
    <property type="entry name" value="ASPARTYL-TRNA SYNTHETASE"/>
    <property type="match status" value="1"/>
</dbReference>
<name>A0A0D8IZQ4_9FIRM</name>
<dbReference type="Gene3D" id="3.30.930.10">
    <property type="entry name" value="Bira Bifunctional Protein, Domain 2"/>
    <property type="match status" value="1"/>
</dbReference>
<evidence type="ECO:0000256" key="6">
    <source>
        <dbReference type="ARBA" id="ARBA00022840"/>
    </source>
</evidence>
<feature type="binding site" evidence="9">
    <location>
        <position position="362"/>
    </location>
    <ligand>
        <name>ATP</name>
        <dbReference type="ChEBI" id="CHEBI:30616"/>
    </ligand>
</feature>
<feature type="binding site" evidence="9">
    <location>
        <position position="217"/>
    </location>
    <ligand>
        <name>L-aspartate</name>
        <dbReference type="ChEBI" id="CHEBI:29991"/>
    </ligand>
</feature>
<gene>
    <name evidence="9" type="primary">aspS</name>
    <name evidence="11" type="ORF">TQ39_09520</name>
</gene>
<evidence type="ECO:0000256" key="3">
    <source>
        <dbReference type="ARBA" id="ARBA00022490"/>
    </source>
</evidence>
<dbReference type="RefSeq" id="WP_050005357.1">
    <property type="nucleotide sequence ID" value="NZ_DAWBJP010000032.1"/>
</dbReference>
<dbReference type="SUPFAM" id="SSF50249">
    <property type="entry name" value="Nucleic acid-binding proteins"/>
    <property type="match status" value="1"/>
</dbReference>
<dbReference type="HAMAP" id="MF_02075">
    <property type="entry name" value="Asp_tRNA_synth_type2"/>
    <property type="match status" value="1"/>
</dbReference>
<organism evidence="11 12">
    <name type="scientific">Ruthenibacterium lactatiformans</name>
    <dbReference type="NCBI Taxonomy" id="1550024"/>
    <lineage>
        <taxon>Bacteria</taxon>
        <taxon>Bacillati</taxon>
        <taxon>Bacillota</taxon>
        <taxon>Clostridia</taxon>
        <taxon>Eubacteriales</taxon>
        <taxon>Oscillospiraceae</taxon>
        <taxon>Ruthenibacterium</taxon>
    </lineage>
</organism>
<comment type="caution">
    <text evidence="11">The sequence shown here is derived from an EMBL/GenBank/DDBJ whole genome shotgun (WGS) entry which is preliminary data.</text>
</comment>
<dbReference type="GO" id="GO:0004815">
    <property type="term" value="F:aspartate-tRNA ligase activity"/>
    <property type="evidence" value="ECO:0007669"/>
    <property type="project" value="UniProtKB-UniRule"/>
</dbReference>
<evidence type="ECO:0000259" key="10">
    <source>
        <dbReference type="PROSITE" id="PS50862"/>
    </source>
</evidence>
<evidence type="ECO:0000256" key="4">
    <source>
        <dbReference type="ARBA" id="ARBA00022598"/>
    </source>
</evidence>
<evidence type="ECO:0000256" key="8">
    <source>
        <dbReference type="ARBA" id="ARBA00023146"/>
    </source>
</evidence>
<comment type="subcellular location">
    <subcellularLocation>
        <location evidence="1 9">Cytoplasm</location>
    </subcellularLocation>
</comment>
<evidence type="ECO:0000313" key="12">
    <source>
        <dbReference type="Proteomes" id="UP000032483"/>
    </source>
</evidence>
<dbReference type="Gene3D" id="2.40.50.140">
    <property type="entry name" value="Nucleic acid-binding proteins"/>
    <property type="match status" value="1"/>
</dbReference>
<feature type="binding site" evidence="9">
    <location>
        <position position="365"/>
    </location>
    <ligand>
        <name>L-aspartate</name>
        <dbReference type="ChEBI" id="CHEBI:29991"/>
    </ligand>
</feature>
<dbReference type="InterPro" id="IPR004364">
    <property type="entry name" value="Aa-tRNA-synt_II"/>
</dbReference>
<evidence type="ECO:0000256" key="1">
    <source>
        <dbReference type="ARBA" id="ARBA00004496"/>
    </source>
</evidence>
<dbReference type="PATRIC" id="fig|1550024.3.peg.2169"/>
<dbReference type="GO" id="GO:0017101">
    <property type="term" value="C:aminoacyl-tRNA synthetase multienzyme complex"/>
    <property type="evidence" value="ECO:0007669"/>
    <property type="project" value="TreeGrafter"/>
</dbReference>
<evidence type="ECO:0000256" key="5">
    <source>
        <dbReference type="ARBA" id="ARBA00022741"/>
    </source>
</evidence>
<evidence type="ECO:0000256" key="7">
    <source>
        <dbReference type="ARBA" id="ARBA00022917"/>
    </source>
</evidence>
<protein>
    <recommendedName>
        <fullName evidence="9">Aspartate--tRNA ligase</fullName>
        <ecNumber evidence="9">6.1.1.12</ecNumber>
    </recommendedName>
    <alternativeName>
        <fullName evidence="9">Aspartyl-tRNA synthetase</fullName>
        <shortName evidence="9">AspRS</shortName>
    </alternativeName>
</protein>
<keyword evidence="3 9" id="KW-0963">Cytoplasm</keyword>
<dbReference type="GO" id="GO:0140096">
    <property type="term" value="F:catalytic activity, acting on a protein"/>
    <property type="evidence" value="ECO:0007669"/>
    <property type="project" value="UniProtKB-ARBA"/>
</dbReference>
<dbReference type="InterPro" id="IPR004523">
    <property type="entry name" value="Asp-tRNA_synthase_2"/>
</dbReference>
<dbReference type="EMBL" id="JXXK01000011">
    <property type="protein sequence ID" value="KJF39979.1"/>
    <property type="molecule type" value="Genomic_DNA"/>
</dbReference>